<keyword evidence="5 9" id="KW-0798">TonB box</keyword>
<dbReference type="AlphaFoldDB" id="A0A6N4XYI0"/>
<dbReference type="InterPro" id="IPR039426">
    <property type="entry name" value="TonB-dep_rcpt-like"/>
</dbReference>
<gene>
    <name evidence="13" type="primary">susC_7</name>
    <name evidence="13" type="ORF">CHRY9393_02583</name>
</gene>
<evidence type="ECO:0000256" key="8">
    <source>
        <dbReference type="PROSITE-ProRule" id="PRU01360"/>
    </source>
</evidence>
<comment type="similarity">
    <text evidence="8 9">Belongs to the TonB-dependent receptor family.</text>
</comment>
<feature type="chain" id="PRO_5026995703" evidence="10">
    <location>
        <begin position="23"/>
        <end position="977"/>
    </location>
</feature>
<evidence type="ECO:0000256" key="10">
    <source>
        <dbReference type="SAM" id="SignalP"/>
    </source>
</evidence>
<name>A0A6N4XYI0_9FLAO</name>
<evidence type="ECO:0000256" key="5">
    <source>
        <dbReference type="ARBA" id="ARBA00023077"/>
    </source>
</evidence>
<evidence type="ECO:0000256" key="9">
    <source>
        <dbReference type="RuleBase" id="RU003357"/>
    </source>
</evidence>
<evidence type="ECO:0000259" key="12">
    <source>
        <dbReference type="Pfam" id="PF07715"/>
    </source>
</evidence>
<dbReference type="EMBL" id="CACVBY010000065">
    <property type="protein sequence ID" value="CAA7390281.1"/>
    <property type="molecule type" value="Genomic_DNA"/>
</dbReference>
<keyword evidence="4 8" id="KW-0812">Transmembrane</keyword>
<dbReference type="NCBIfam" id="TIGR04056">
    <property type="entry name" value="OMP_RagA_SusC"/>
    <property type="match status" value="1"/>
</dbReference>
<keyword evidence="2 8" id="KW-0813">Transport</keyword>
<dbReference type="NCBIfam" id="TIGR04057">
    <property type="entry name" value="SusC_RagA_signa"/>
    <property type="match status" value="1"/>
</dbReference>
<evidence type="ECO:0000256" key="6">
    <source>
        <dbReference type="ARBA" id="ARBA00023136"/>
    </source>
</evidence>
<evidence type="ECO:0000256" key="3">
    <source>
        <dbReference type="ARBA" id="ARBA00022452"/>
    </source>
</evidence>
<protein>
    <submittedName>
        <fullName evidence="13">TonB-dependent receptor SusC</fullName>
    </submittedName>
</protein>
<evidence type="ECO:0000256" key="4">
    <source>
        <dbReference type="ARBA" id="ARBA00022692"/>
    </source>
</evidence>
<dbReference type="GO" id="GO:0009279">
    <property type="term" value="C:cell outer membrane"/>
    <property type="evidence" value="ECO:0007669"/>
    <property type="project" value="UniProtKB-SubCell"/>
</dbReference>
<evidence type="ECO:0000256" key="7">
    <source>
        <dbReference type="ARBA" id="ARBA00023237"/>
    </source>
</evidence>
<dbReference type="Proteomes" id="UP000445309">
    <property type="component" value="Unassembled WGS sequence"/>
</dbReference>
<dbReference type="Pfam" id="PF07715">
    <property type="entry name" value="Plug"/>
    <property type="match status" value="1"/>
</dbReference>
<comment type="subcellular location">
    <subcellularLocation>
        <location evidence="1 8">Cell outer membrane</location>
        <topology evidence="1 8">Multi-pass membrane protein</topology>
    </subcellularLocation>
</comment>
<feature type="domain" description="TonB-dependent receptor plug" evidence="12">
    <location>
        <begin position="81"/>
        <end position="211"/>
    </location>
</feature>
<dbReference type="InterPro" id="IPR023997">
    <property type="entry name" value="TonB-dep_OMP_SusC/RagA_CS"/>
</dbReference>
<evidence type="ECO:0000259" key="11">
    <source>
        <dbReference type="Pfam" id="PF00593"/>
    </source>
</evidence>
<accession>A0A6N4XYI0</accession>
<dbReference type="PROSITE" id="PS52016">
    <property type="entry name" value="TONB_DEPENDENT_REC_3"/>
    <property type="match status" value="1"/>
</dbReference>
<keyword evidence="13" id="KW-0675">Receptor</keyword>
<dbReference type="Gene3D" id="2.170.130.10">
    <property type="entry name" value="TonB-dependent receptor, plug domain"/>
    <property type="match status" value="1"/>
</dbReference>
<feature type="domain" description="TonB-dependent receptor-like beta-barrel" evidence="11">
    <location>
        <begin position="385"/>
        <end position="762"/>
    </location>
</feature>
<organism evidence="13 14">
    <name type="scientific">Chryseobacterium fistulae</name>
    <dbReference type="NCBI Taxonomy" id="2675058"/>
    <lineage>
        <taxon>Bacteria</taxon>
        <taxon>Pseudomonadati</taxon>
        <taxon>Bacteroidota</taxon>
        <taxon>Flavobacteriia</taxon>
        <taxon>Flavobacteriales</taxon>
        <taxon>Weeksellaceae</taxon>
        <taxon>Chryseobacterium group</taxon>
        <taxon>Chryseobacterium</taxon>
    </lineage>
</organism>
<keyword evidence="6 8" id="KW-0472">Membrane</keyword>
<dbReference type="InterPro" id="IPR037066">
    <property type="entry name" value="Plug_dom_sf"/>
</dbReference>
<proteinExistence type="inferred from homology"/>
<evidence type="ECO:0000256" key="2">
    <source>
        <dbReference type="ARBA" id="ARBA00022448"/>
    </source>
</evidence>
<dbReference type="SUPFAM" id="SSF56935">
    <property type="entry name" value="Porins"/>
    <property type="match status" value="1"/>
</dbReference>
<feature type="signal peptide" evidence="10">
    <location>
        <begin position="1"/>
        <end position="22"/>
    </location>
</feature>
<dbReference type="InterPro" id="IPR000531">
    <property type="entry name" value="Beta-barrel_TonB"/>
</dbReference>
<dbReference type="Pfam" id="PF00593">
    <property type="entry name" value="TonB_dep_Rec_b-barrel"/>
    <property type="match status" value="1"/>
</dbReference>
<dbReference type="InterPro" id="IPR036942">
    <property type="entry name" value="Beta-barrel_TonB_sf"/>
</dbReference>
<sequence length="977" mass="108605">MKKSYIGIGSISCALMLTVASASLQAQKRRSSDTISRNSPTEAAILRKKADTLSSSRFAIEKTGSIEEVVLNAGYYKVKEKERTGSIAKISAKEIENQPVTNVLSTAQGRMAGVSITQNSGVPGGGFDIQIRGKNSLRTRSNSEIDGNQPLYVVDGVPIGGSAPSPYSGTILPEANISPLNSINPSDIESFEVLKDADATAIYGSRGANGVVLITTKKGKRGKLSLNFNTSYSLSETFSHLKMMDTEQYLSMRKQAFKNDGITNYPATAYDVNGIWDQKRNTDWAKTLIGNTATGSNTQLSLSGGNETTTFLVSLGHQEQTTVFGRDFRYKTNTISSNISHRSLDKKFMLNLSNLFSTQQNNVVNQDITRNAYLLSPNAPALYDQSGNPNWENNTFNNPVAAYNSTYSNKNLQFLNNISTEYEIFNNLRIKLNSGLNYQTFEEWSLRPHTIYNPSSGLTPAYSQAYTANSNKFSFIIEPQLSYLYKKGKHQVDALAGGTYQSDLTNQQSLQGYGFQSNAFLQNIGSAQTKIISDMVKTEYKYAAVFGRINYQFDHKYILNITGRRDGSSRFGPNNKFANFAAVGAAWIFSKESFFEKINSQWLSFGKIRASYGSSGSDNIGDYQYRDTFITSPTLIYNGTVGLSPSRLFNPDFSWEKTVKLETALELGFFNNRLNLTTAWYRNRSSNQLIGYQLPAVTGFTSVLANLNASVQNTGLEFEFSAKPISNVNSNANNNTRGNNFQWDTSFNISFPKNKLISFPGLEGSTYANSYVIGEPISIVKLYHLEGINPQTGQYQFTDYNGDGKITSPDDRQVIKNIGIEFFGGFNNSFTYKNWNLSLLVQFVKQQNRNYNYIMPSPGTMSNLPIEALNVWSAENPDGFYISYHANATPSHTLFQGSDATVSDASFIRLKNLQIGYRVPIDNSQNGNKSIIKEAKIYFQGQNLYTWTRYFGIDPEFSSIGFLPPLRTYSLGMQISF</sequence>
<dbReference type="InterPro" id="IPR023996">
    <property type="entry name" value="TonB-dep_OMP_SusC/RagA"/>
</dbReference>
<dbReference type="InterPro" id="IPR012910">
    <property type="entry name" value="Plug_dom"/>
</dbReference>
<keyword evidence="7 8" id="KW-0998">Cell outer membrane</keyword>
<reference evidence="13 14" key="1">
    <citation type="submission" date="2020-01" db="EMBL/GenBank/DDBJ databases">
        <authorList>
            <person name="Rodrigo-Torres L."/>
            <person name="Arahal R. D."/>
            <person name="Lucena T."/>
        </authorList>
    </citation>
    <scope>NUCLEOTIDE SEQUENCE [LARGE SCALE GENOMIC DNA]</scope>
    <source>
        <strain evidence="13 14">CECT 9393</strain>
    </source>
</reference>
<dbReference type="RefSeq" id="WP_162073628.1">
    <property type="nucleotide sequence ID" value="NZ_CACVBY010000065.1"/>
</dbReference>
<evidence type="ECO:0000313" key="13">
    <source>
        <dbReference type="EMBL" id="CAA7390281.1"/>
    </source>
</evidence>
<keyword evidence="10" id="KW-0732">Signal</keyword>
<dbReference type="Gene3D" id="2.40.170.20">
    <property type="entry name" value="TonB-dependent receptor, beta-barrel domain"/>
    <property type="match status" value="1"/>
</dbReference>
<keyword evidence="14" id="KW-1185">Reference proteome</keyword>
<keyword evidence="3 8" id="KW-1134">Transmembrane beta strand</keyword>
<evidence type="ECO:0000256" key="1">
    <source>
        <dbReference type="ARBA" id="ARBA00004571"/>
    </source>
</evidence>
<evidence type="ECO:0000313" key="14">
    <source>
        <dbReference type="Proteomes" id="UP000445309"/>
    </source>
</evidence>